<protein>
    <recommendedName>
        <fullName evidence="4 10">4-alpha-glucanotransferase</fullName>
        <ecNumber evidence="3 10">2.4.1.25</ecNumber>
    </recommendedName>
    <alternativeName>
        <fullName evidence="8 10">Amylomaltase</fullName>
    </alternativeName>
    <alternativeName>
        <fullName evidence="9 10">Disproportionating enzyme</fullName>
    </alternativeName>
</protein>
<organism evidence="11 12">
    <name type="scientific">Geoanaerobacter pelophilus</name>
    <dbReference type="NCBI Taxonomy" id="60036"/>
    <lineage>
        <taxon>Bacteria</taxon>
        <taxon>Pseudomonadati</taxon>
        <taxon>Thermodesulfobacteriota</taxon>
        <taxon>Desulfuromonadia</taxon>
        <taxon>Geobacterales</taxon>
        <taxon>Geobacteraceae</taxon>
        <taxon>Geoanaerobacter</taxon>
    </lineage>
</organism>
<comment type="caution">
    <text evidence="11">The sequence shown here is derived from an EMBL/GenBank/DDBJ whole genome shotgun (WGS) entry which is preliminary data.</text>
</comment>
<name>A0ABQ0MK83_9BACT</name>
<evidence type="ECO:0000256" key="9">
    <source>
        <dbReference type="ARBA" id="ARBA00031501"/>
    </source>
</evidence>
<keyword evidence="5 10" id="KW-0328">Glycosyltransferase</keyword>
<evidence type="ECO:0000256" key="6">
    <source>
        <dbReference type="ARBA" id="ARBA00022679"/>
    </source>
</evidence>
<evidence type="ECO:0000313" key="11">
    <source>
        <dbReference type="EMBL" id="GAW67449.1"/>
    </source>
</evidence>
<evidence type="ECO:0000256" key="10">
    <source>
        <dbReference type="RuleBase" id="RU361207"/>
    </source>
</evidence>
<dbReference type="NCBIfam" id="NF011080">
    <property type="entry name" value="PRK14508.1-3"/>
    <property type="match status" value="1"/>
</dbReference>
<dbReference type="Gene3D" id="3.20.20.80">
    <property type="entry name" value="Glycosidases"/>
    <property type="match status" value="1"/>
</dbReference>
<keyword evidence="12" id="KW-1185">Reference proteome</keyword>
<evidence type="ECO:0000256" key="7">
    <source>
        <dbReference type="ARBA" id="ARBA00023277"/>
    </source>
</evidence>
<dbReference type="Proteomes" id="UP000194153">
    <property type="component" value="Unassembled WGS sequence"/>
</dbReference>
<evidence type="ECO:0000256" key="1">
    <source>
        <dbReference type="ARBA" id="ARBA00000439"/>
    </source>
</evidence>
<evidence type="ECO:0000256" key="5">
    <source>
        <dbReference type="ARBA" id="ARBA00022676"/>
    </source>
</evidence>
<sequence length="522" mass="58886">MQLIYVIVLTALNQADFHSYFNVIEVYMVRQRKSGVLLHPSSLPGAGGIGSFGEEARRFVDFLHKSGQSLWQILPLGPTAYGNSPYSCYSAFAGNPLLVNLEAVQDDGDLLPQEARTVLSSERIDFQAVEEYKLGRLRDAAARFFAEAPQKRKEEFWQFCDGTFWLHDFALFMALKEEFKGVSWKDWPDALANREPAALSFWSEKLGTAIGEQKYQQWQFARQWKKLKSYANVLGISVVGDLPIFVAYDSADVWANPHLFHLDEKGVPIVVAGVPPDYFSKTGQLWGNPLYNWEKMAHEGYGWWIARLRNDLCLYDMVRIDHFRGFEAFWEVPMWEKTAVNGRWVKGPGEGLFHALRNGLGNLPIIAEDLGIITPEVEALREQFGFPGMKILQFAFGSGPENPYLPHNHVRSCVVYTGTHDNDTTAGWFESLKAKEQKNVLAYFDRDGDDIVWQMVKCALASVADYAIIPMQDLLELPSSGRMNVPGVAGGNWSWRCSADAFSGRLAAKLARATELYGRLPD</sequence>
<evidence type="ECO:0000256" key="8">
    <source>
        <dbReference type="ARBA" id="ARBA00031423"/>
    </source>
</evidence>
<dbReference type="InterPro" id="IPR017853">
    <property type="entry name" value="GH"/>
</dbReference>
<dbReference type="NCBIfam" id="NF011079">
    <property type="entry name" value="PRK14508.1-2"/>
    <property type="match status" value="1"/>
</dbReference>
<proteinExistence type="inferred from homology"/>
<evidence type="ECO:0000256" key="3">
    <source>
        <dbReference type="ARBA" id="ARBA00012560"/>
    </source>
</evidence>
<dbReference type="InterPro" id="IPR003385">
    <property type="entry name" value="Glyco_hydro_77"/>
</dbReference>
<reference evidence="12" key="1">
    <citation type="submission" date="2017-05" db="EMBL/GenBank/DDBJ databases">
        <title>Draft genome sequence of Geobacter pelophilus, a iron(III)-reducing bacteria.</title>
        <authorList>
            <person name="Aoyagi T."/>
            <person name="Koike H."/>
            <person name="Morita T."/>
            <person name="Sato Y."/>
            <person name="Habe H."/>
            <person name="Hori T."/>
        </authorList>
    </citation>
    <scope>NUCLEOTIDE SEQUENCE [LARGE SCALE GENOMIC DNA]</scope>
    <source>
        <strain evidence="12">Drf2</strain>
    </source>
</reference>
<gene>
    <name evidence="11" type="ORF">GPEL0_01r3287</name>
</gene>
<comment type="similarity">
    <text evidence="2 10">Belongs to the disproportionating enzyme family.</text>
</comment>
<dbReference type="NCBIfam" id="TIGR00217">
    <property type="entry name" value="malQ"/>
    <property type="match status" value="1"/>
</dbReference>
<dbReference type="SUPFAM" id="SSF51445">
    <property type="entry name" value="(Trans)glycosidases"/>
    <property type="match status" value="1"/>
</dbReference>
<keyword evidence="6 10" id="KW-0808">Transferase</keyword>
<dbReference type="PANTHER" id="PTHR32438:SF5">
    <property type="entry name" value="4-ALPHA-GLUCANOTRANSFERASE DPE1, CHLOROPLASTIC_AMYLOPLASTIC"/>
    <property type="match status" value="1"/>
</dbReference>
<accession>A0ABQ0MK83</accession>
<dbReference type="Pfam" id="PF02446">
    <property type="entry name" value="Glyco_hydro_77"/>
    <property type="match status" value="1"/>
</dbReference>
<evidence type="ECO:0000313" key="12">
    <source>
        <dbReference type="Proteomes" id="UP000194153"/>
    </source>
</evidence>
<keyword evidence="7 10" id="KW-0119">Carbohydrate metabolism</keyword>
<dbReference type="EMBL" id="BDQG01000001">
    <property type="protein sequence ID" value="GAW67449.1"/>
    <property type="molecule type" value="Genomic_DNA"/>
</dbReference>
<evidence type="ECO:0000256" key="2">
    <source>
        <dbReference type="ARBA" id="ARBA00005684"/>
    </source>
</evidence>
<evidence type="ECO:0000256" key="4">
    <source>
        <dbReference type="ARBA" id="ARBA00020295"/>
    </source>
</evidence>
<dbReference type="EC" id="2.4.1.25" evidence="3 10"/>
<comment type="catalytic activity">
    <reaction evidence="1 10">
        <text>Transfers a segment of a (1-&gt;4)-alpha-D-glucan to a new position in an acceptor, which may be glucose or a (1-&gt;4)-alpha-D-glucan.</text>
        <dbReference type="EC" id="2.4.1.25"/>
    </reaction>
</comment>
<dbReference type="PANTHER" id="PTHR32438">
    <property type="entry name" value="4-ALPHA-GLUCANOTRANSFERASE DPE1, CHLOROPLASTIC/AMYLOPLASTIC"/>
    <property type="match status" value="1"/>
</dbReference>